<sequence>MEALYAVLGLHSDATEGEVKSRYRRLVLELHPDKHPGDKGKEELFRSVTFAYQTITDEDKRAAFMQGRSGSSHLGPLVEREQQRAADNVYVAAMHFLFCDDDKRRQGLAAHYVPDFEKEKVVDVLCANFYATITSWYEDVSPLSLTDVASVIRDGWPHLLVIVLVWLGLRFVSMFSSA</sequence>
<dbReference type="InterPro" id="IPR001623">
    <property type="entry name" value="DnaJ_domain"/>
</dbReference>
<dbReference type="EMBL" id="CYKH01002023">
    <property type="protein sequence ID" value="CUG92268.1"/>
    <property type="molecule type" value="Genomic_DNA"/>
</dbReference>
<evidence type="ECO:0000313" key="2">
    <source>
        <dbReference type="EMBL" id="CUG92268.1"/>
    </source>
</evidence>
<dbReference type="Gene3D" id="1.10.287.110">
    <property type="entry name" value="DnaJ domain"/>
    <property type="match status" value="1"/>
</dbReference>
<dbReference type="PANTHER" id="PTHR24074">
    <property type="entry name" value="CO-CHAPERONE PROTEIN DJLA"/>
    <property type="match status" value="1"/>
</dbReference>
<dbReference type="InterPro" id="IPR036869">
    <property type="entry name" value="J_dom_sf"/>
</dbReference>
<organism evidence="2 3">
    <name type="scientific">Bodo saltans</name>
    <name type="common">Flagellated protozoan</name>
    <dbReference type="NCBI Taxonomy" id="75058"/>
    <lineage>
        <taxon>Eukaryota</taxon>
        <taxon>Discoba</taxon>
        <taxon>Euglenozoa</taxon>
        <taxon>Kinetoplastea</taxon>
        <taxon>Metakinetoplastina</taxon>
        <taxon>Eubodonida</taxon>
        <taxon>Bodonidae</taxon>
        <taxon>Bodo</taxon>
    </lineage>
</organism>
<dbReference type="VEuPathDB" id="TriTrypDB:BSAL_36435"/>
<reference evidence="3" key="1">
    <citation type="submission" date="2015-09" db="EMBL/GenBank/DDBJ databases">
        <authorList>
            <consortium name="Pathogen Informatics"/>
        </authorList>
    </citation>
    <scope>NUCLEOTIDE SEQUENCE [LARGE SCALE GENOMIC DNA]</scope>
    <source>
        <strain evidence="3">Lake Konstanz</strain>
    </source>
</reference>
<dbReference type="Proteomes" id="UP000051952">
    <property type="component" value="Unassembled WGS sequence"/>
</dbReference>
<dbReference type="OrthoDB" id="445556at2759"/>
<dbReference type="Pfam" id="PF00226">
    <property type="entry name" value="DnaJ"/>
    <property type="match status" value="1"/>
</dbReference>
<dbReference type="PROSITE" id="PS50076">
    <property type="entry name" value="DNAJ_2"/>
    <property type="match status" value="1"/>
</dbReference>
<dbReference type="InterPro" id="IPR050817">
    <property type="entry name" value="DjlA_DnaK_co-chaperone"/>
</dbReference>
<keyword evidence="3" id="KW-1185">Reference proteome</keyword>
<dbReference type="PRINTS" id="PR00625">
    <property type="entry name" value="JDOMAIN"/>
</dbReference>
<feature type="domain" description="J" evidence="1">
    <location>
        <begin position="3"/>
        <end position="68"/>
    </location>
</feature>
<gene>
    <name evidence="2" type="ORF">BSAL_36435</name>
</gene>
<evidence type="ECO:0000259" key="1">
    <source>
        <dbReference type="PROSITE" id="PS50076"/>
    </source>
</evidence>
<proteinExistence type="predicted"/>
<dbReference type="CDD" id="cd06257">
    <property type="entry name" value="DnaJ"/>
    <property type="match status" value="1"/>
</dbReference>
<protein>
    <submittedName>
        <fullName evidence="2">DNA-J chaperone, putative</fullName>
    </submittedName>
</protein>
<name>A0A0S4JQ22_BODSA</name>
<accession>A0A0S4JQ22</accession>
<evidence type="ECO:0000313" key="3">
    <source>
        <dbReference type="Proteomes" id="UP000051952"/>
    </source>
</evidence>
<dbReference type="SUPFAM" id="SSF46565">
    <property type="entry name" value="Chaperone J-domain"/>
    <property type="match status" value="1"/>
</dbReference>
<dbReference type="AlphaFoldDB" id="A0A0S4JQ22"/>
<dbReference type="SMART" id="SM00271">
    <property type="entry name" value="DnaJ"/>
    <property type="match status" value="1"/>
</dbReference>